<evidence type="ECO:0000256" key="1">
    <source>
        <dbReference type="ARBA" id="ARBA00022801"/>
    </source>
</evidence>
<sequence length="699" mass="80866">MPNQPDKLLPLKEKDTLLMRSNPNSIALRVVVITNNPSKFAEFKKQLGDGYGMDIHQWKTDQNTSTEESLADICQQIMLAQRYSPHFILKEDSTLVARSDGKDLTTLPLEQLKELSLESVIHTSNLKVMKPQWETLEFEGKEKKRLTGFSLRHYEKRSYGYIQEESKITPCKLGFGWDSYFVNAATNLTNEEFYERYGKISARQHTISDFIESYLRYKTLLSLKHHQLPLSRPIEFGEKHFSVRQFIEQEKHLSNPHVSDWGIDKLRAAVLNEGLFFKAAWSRPVKNYFSPPFSGLPLTAKKDEAEETIFMQHDMLHHLVCDLICDVPLPSKLQFYVYSSWRMLSEACTLVLADMLYADGLIKSGVERSCVDKRIYPLFECIKKVQNVVSPKQMAKEDKIEFIKKLLSANSHYALLGDDSQWKALLTQSDGTIKEEHLLCLKAYKDHFGKFFIGDNAWTRANFDNMQKESAPLARWIDSVGRDQFKHAHIPLLSEITQEVKEQEINEQDYAEVFKAVFNIVFSTKIKPYLERDSIQLENNEVLQSRAFRRFLIGQVSLIARYPTPLNLDHISKQLFARIQDQTPFSNQEQDKIRNLLKQYILGLEGLRLMSREEALNAIDCSPVFPPVYISYQEMQAKYETIANCVDETIHHHDGFDNQSPKLNGMQGTFFNQYKLTNKKKGIEDIVQDDLKANSVLQN</sequence>
<dbReference type="GO" id="GO:0016787">
    <property type="term" value="F:hydrolase activity"/>
    <property type="evidence" value="ECO:0007669"/>
    <property type="project" value="UniProtKB-KW"/>
</dbReference>
<protein>
    <submittedName>
        <fullName evidence="3">Uncharacterized protein</fullName>
    </submittedName>
</protein>
<accession>A0A2H5FN75</accession>
<keyword evidence="2" id="KW-0546">Nucleotide metabolism</keyword>
<evidence type="ECO:0000313" key="3">
    <source>
        <dbReference type="EMBL" id="AUH72972.1"/>
    </source>
</evidence>
<dbReference type="RefSeq" id="WP_101900524.1">
    <property type="nucleotide sequence ID" value="NZ_CP025491.2"/>
</dbReference>
<dbReference type="EMBL" id="CP025491">
    <property type="protein sequence ID" value="AUH72972.1"/>
    <property type="molecule type" value="Genomic_DNA"/>
</dbReference>
<dbReference type="SUPFAM" id="SSF52972">
    <property type="entry name" value="ITPase-like"/>
    <property type="match status" value="1"/>
</dbReference>
<evidence type="ECO:0000313" key="4">
    <source>
        <dbReference type="Proteomes" id="UP000234343"/>
    </source>
</evidence>
<dbReference type="InterPro" id="IPR029001">
    <property type="entry name" value="ITPase-like_fam"/>
</dbReference>
<keyword evidence="1" id="KW-0378">Hydrolase</keyword>
<organism evidence="3 4">
    <name type="scientific">Legionella sainthelensi</name>
    <dbReference type="NCBI Taxonomy" id="28087"/>
    <lineage>
        <taxon>Bacteria</taxon>
        <taxon>Pseudomonadati</taxon>
        <taxon>Pseudomonadota</taxon>
        <taxon>Gammaproteobacteria</taxon>
        <taxon>Legionellales</taxon>
        <taxon>Legionellaceae</taxon>
        <taxon>Legionella</taxon>
    </lineage>
</organism>
<reference evidence="3 4" key="1">
    <citation type="submission" date="2017-12" db="EMBL/GenBank/DDBJ databases">
        <title>Legionella sainthelensi LA01-117, whole genome sequence of a clinical isolate from New Zealand.</title>
        <authorList>
            <person name="Cree S.L."/>
            <person name="Slow S."/>
            <person name="Kennedy M.A."/>
            <person name="Murdoch D.R."/>
            <person name="Biggs P.J."/>
            <person name="Anderson T."/>
        </authorList>
    </citation>
    <scope>NUCLEOTIDE SEQUENCE [LARGE SCALE GENOMIC DNA]</scope>
    <source>
        <strain evidence="3 4">LA01-117</strain>
    </source>
</reference>
<dbReference type="GO" id="GO:0009117">
    <property type="term" value="P:nucleotide metabolic process"/>
    <property type="evidence" value="ECO:0007669"/>
    <property type="project" value="UniProtKB-KW"/>
</dbReference>
<keyword evidence="4" id="KW-1185">Reference proteome</keyword>
<proteinExistence type="predicted"/>
<dbReference type="Proteomes" id="UP000234343">
    <property type="component" value="Chromosome"/>
</dbReference>
<dbReference type="KEGG" id="lsh:CAB17_13665"/>
<evidence type="ECO:0000256" key="2">
    <source>
        <dbReference type="ARBA" id="ARBA00023080"/>
    </source>
</evidence>
<name>A0A2H5FN75_9GAMM</name>
<gene>
    <name evidence="3" type="ORF">CAB17_13665</name>
</gene>
<dbReference type="AlphaFoldDB" id="A0A2H5FN75"/>